<keyword evidence="3" id="KW-0813">Transport</keyword>
<evidence type="ECO:0000313" key="7">
    <source>
        <dbReference type="EMBL" id="PJE37100.1"/>
    </source>
</evidence>
<dbReference type="RefSeq" id="WP_100162120.1">
    <property type="nucleotide sequence ID" value="NZ_PGTB01000022.1"/>
</dbReference>
<reference evidence="7 8" key="1">
    <citation type="journal article" date="2018" name="Int. J. Syst. Evol. Microbiol.">
        <title>Pseudooceanicola lipolyticus sp. nov., a marine alphaproteobacterium, reclassification of Oceanicola flagellatus as Pseudooceanicola flagellatus comb. nov. and emended description of the genus Pseudooceanicola.</title>
        <authorList>
            <person name="Huang M.-M."/>
            <person name="Guo L.-L."/>
            <person name="Wu Y.-H."/>
            <person name="Lai Q.-L."/>
            <person name="Shao Z.-Z."/>
            <person name="Wang C.-S."/>
            <person name="Wu M."/>
            <person name="Xu X.-W."/>
        </authorList>
    </citation>
    <scope>NUCLEOTIDE SEQUENCE [LARGE SCALE GENOMIC DNA]</scope>
    <source>
        <strain evidence="7 8">157</strain>
    </source>
</reference>
<dbReference type="InterPro" id="IPR004682">
    <property type="entry name" value="TRAP_DctP"/>
</dbReference>
<name>A0A2M8J2T8_9RHOB</name>
<evidence type="ECO:0000256" key="4">
    <source>
        <dbReference type="ARBA" id="ARBA00022729"/>
    </source>
</evidence>
<evidence type="ECO:0000256" key="6">
    <source>
        <dbReference type="SAM" id="SignalP"/>
    </source>
</evidence>
<dbReference type="NCBIfam" id="NF037995">
    <property type="entry name" value="TRAP_S1"/>
    <property type="match status" value="1"/>
</dbReference>
<keyword evidence="8" id="KW-1185">Reference proteome</keyword>
<dbReference type="Proteomes" id="UP000231553">
    <property type="component" value="Unassembled WGS sequence"/>
</dbReference>
<protein>
    <submittedName>
        <fullName evidence="7">C4-dicarboxylate ABC transporter substrate-binding protein</fullName>
    </submittedName>
</protein>
<dbReference type="GO" id="GO:0030288">
    <property type="term" value="C:outer membrane-bounded periplasmic space"/>
    <property type="evidence" value="ECO:0007669"/>
    <property type="project" value="InterPro"/>
</dbReference>
<sequence>MKHALRATLAGAATAASLCFGSMAAQAQVTLGFNIEDPAGSYHAELTEKFADLVEEYSGGEVKVIVYPGGQQGNARESIEGMLIGTVDMTKSLDTFAPIVRDVEVFGLPYLYQSRDQFVKSLALPEVADVVQRLEDEGLVVVGWWENGFRHMTNNVQPIQKPEDLDGLKMRTPVSVTRMEMFKLMGANPAPLAFTEVFTALQTGAFDGQENPLQLILSHKLFEVQKYLSLTKHVYNPQIVVVSSIKWNMLSDEQKAAVRRAAEEIGDEYRADGDAVDAQMLSELQGKIEINDVDFAAFQAALKPMYAQFPNQELVNAILSTLE</sequence>
<keyword evidence="4 6" id="KW-0732">Signal</keyword>
<dbReference type="PANTHER" id="PTHR33376:SF7">
    <property type="entry name" value="C4-DICARBOXYLATE-BINDING PROTEIN DCTB"/>
    <property type="match status" value="1"/>
</dbReference>
<dbReference type="GO" id="GO:0055085">
    <property type="term" value="P:transmembrane transport"/>
    <property type="evidence" value="ECO:0007669"/>
    <property type="project" value="InterPro"/>
</dbReference>
<evidence type="ECO:0000313" key="8">
    <source>
        <dbReference type="Proteomes" id="UP000231553"/>
    </source>
</evidence>
<dbReference type="EMBL" id="PGTB01000022">
    <property type="protein sequence ID" value="PJE37100.1"/>
    <property type="molecule type" value="Genomic_DNA"/>
</dbReference>
<evidence type="ECO:0000256" key="1">
    <source>
        <dbReference type="ARBA" id="ARBA00004418"/>
    </source>
</evidence>
<dbReference type="InterPro" id="IPR018389">
    <property type="entry name" value="DctP_fam"/>
</dbReference>
<dbReference type="NCBIfam" id="TIGR00787">
    <property type="entry name" value="dctP"/>
    <property type="match status" value="1"/>
</dbReference>
<comment type="caution">
    <text evidence="7">The sequence shown here is derived from an EMBL/GenBank/DDBJ whole genome shotgun (WGS) entry which is preliminary data.</text>
</comment>
<accession>A0A2M8J2T8</accession>
<dbReference type="CDD" id="cd13603">
    <property type="entry name" value="PBP2_TRAP_Siap_TeaA_like"/>
    <property type="match status" value="1"/>
</dbReference>
<keyword evidence="5" id="KW-0574">Periplasm</keyword>
<dbReference type="OrthoDB" id="8673861at2"/>
<dbReference type="Pfam" id="PF03480">
    <property type="entry name" value="DctP"/>
    <property type="match status" value="1"/>
</dbReference>
<gene>
    <name evidence="7" type="ORF">CVM52_08695</name>
</gene>
<evidence type="ECO:0000256" key="3">
    <source>
        <dbReference type="ARBA" id="ARBA00022448"/>
    </source>
</evidence>
<comment type="subcellular location">
    <subcellularLocation>
        <location evidence="1">Periplasm</location>
    </subcellularLocation>
</comment>
<organism evidence="7 8">
    <name type="scientific">Pseudooceanicola lipolyticus</name>
    <dbReference type="NCBI Taxonomy" id="2029104"/>
    <lineage>
        <taxon>Bacteria</taxon>
        <taxon>Pseudomonadati</taxon>
        <taxon>Pseudomonadota</taxon>
        <taxon>Alphaproteobacteria</taxon>
        <taxon>Rhodobacterales</taxon>
        <taxon>Paracoccaceae</taxon>
        <taxon>Pseudooceanicola</taxon>
    </lineage>
</organism>
<dbReference type="AlphaFoldDB" id="A0A2M8J2T8"/>
<dbReference type="PIRSF" id="PIRSF006470">
    <property type="entry name" value="DctB"/>
    <property type="match status" value="1"/>
</dbReference>
<feature type="signal peptide" evidence="6">
    <location>
        <begin position="1"/>
        <end position="27"/>
    </location>
</feature>
<dbReference type="PANTHER" id="PTHR33376">
    <property type="match status" value="1"/>
</dbReference>
<feature type="chain" id="PRO_5014792630" evidence="6">
    <location>
        <begin position="28"/>
        <end position="323"/>
    </location>
</feature>
<evidence type="ECO:0000256" key="5">
    <source>
        <dbReference type="ARBA" id="ARBA00022764"/>
    </source>
</evidence>
<dbReference type="InterPro" id="IPR038404">
    <property type="entry name" value="TRAP_DctP_sf"/>
</dbReference>
<proteinExistence type="inferred from homology"/>
<comment type="similarity">
    <text evidence="2">Belongs to the bacterial solute-binding protein 7 family.</text>
</comment>
<evidence type="ECO:0000256" key="2">
    <source>
        <dbReference type="ARBA" id="ARBA00009023"/>
    </source>
</evidence>
<dbReference type="Gene3D" id="3.40.190.170">
    <property type="entry name" value="Bacterial extracellular solute-binding protein, family 7"/>
    <property type="match status" value="1"/>
</dbReference>